<dbReference type="OrthoDB" id="6400620at2"/>
<sequence length="154" mass="17592">MDSEGMEALAVSKSNVSTIVWATLCLEQKMERVLTDFFFGKFCGFDPKRHLFEKELLESSAMQFSFKKKLVQKVCVEHQGLSGKKSSKLQGALKRVMEVRNAFAHGQMTLDAKDGVVLNFYSGEHKKFRLNEKFWLNVEADFQTAEELLSEIIT</sequence>
<name>A0A3R9F5N5_9VIBR</name>
<organism evidence="1 2">
    <name type="scientific">Vibrio pectenicida</name>
    <dbReference type="NCBI Taxonomy" id="62763"/>
    <lineage>
        <taxon>Bacteria</taxon>
        <taxon>Pseudomonadati</taxon>
        <taxon>Pseudomonadota</taxon>
        <taxon>Gammaproteobacteria</taxon>
        <taxon>Vibrionales</taxon>
        <taxon>Vibrionaceae</taxon>
        <taxon>Vibrio</taxon>
    </lineage>
</organism>
<comment type="caution">
    <text evidence="1">The sequence shown here is derived from an EMBL/GenBank/DDBJ whole genome shotgun (WGS) entry which is preliminary data.</text>
</comment>
<dbReference type="EMBL" id="RSFA01000066">
    <property type="protein sequence ID" value="RSD30477.1"/>
    <property type="molecule type" value="Genomic_DNA"/>
</dbReference>
<protein>
    <submittedName>
        <fullName evidence="1">Uncharacterized protein</fullName>
    </submittedName>
</protein>
<keyword evidence="2" id="KW-1185">Reference proteome</keyword>
<evidence type="ECO:0000313" key="1">
    <source>
        <dbReference type="EMBL" id="RSD30477.1"/>
    </source>
</evidence>
<evidence type="ECO:0000313" key="2">
    <source>
        <dbReference type="Proteomes" id="UP000269041"/>
    </source>
</evidence>
<accession>A0A3R9F5N5</accession>
<dbReference type="Proteomes" id="UP000269041">
    <property type="component" value="Unassembled WGS sequence"/>
</dbReference>
<dbReference type="AlphaFoldDB" id="A0A3R9F5N5"/>
<reference evidence="1 2" key="1">
    <citation type="submission" date="2018-12" db="EMBL/GenBank/DDBJ databases">
        <title>Genomic taxonomy of the Vibrionaceae family.</title>
        <authorList>
            <person name="Gomez-Gil B."/>
            <person name="Enciso-Ibarra K."/>
        </authorList>
    </citation>
    <scope>NUCLEOTIDE SEQUENCE [LARGE SCALE GENOMIC DNA]</scope>
    <source>
        <strain evidence="1 2">CAIM 594</strain>
    </source>
</reference>
<gene>
    <name evidence="1" type="ORF">EJA03_13795</name>
</gene>
<proteinExistence type="predicted"/>